<dbReference type="OrthoDB" id="7778993at2"/>
<dbReference type="AlphaFoldDB" id="A0A4Z1C8N0"/>
<organism evidence="2 3">
    <name type="scientific">Paracoccus liaowanqingii</name>
    <dbReference type="NCBI Taxonomy" id="2560053"/>
    <lineage>
        <taxon>Bacteria</taxon>
        <taxon>Pseudomonadati</taxon>
        <taxon>Pseudomonadota</taxon>
        <taxon>Alphaproteobacteria</taxon>
        <taxon>Rhodobacterales</taxon>
        <taxon>Paracoccaceae</taxon>
        <taxon>Paracoccus</taxon>
    </lineage>
</organism>
<keyword evidence="2" id="KW-0547">Nucleotide-binding</keyword>
<dbReference type="Gene3D" id="3.30.565.10">
    <property type="entry name" value="Histidine kinase-like ATPase, C-terminal domain"/>
    <property type="match status" value="1"/>
</dbReference>
<dbReference type="Pfam" id="PF02518">
    <property type="entry name" value="HATPase_c"/>
    <property type="match status" value="1"/>
</dbReference>
<accession>A0A4Z1C8N0</accession>
<feature type="domain" description="Histidine kinase/HSP90-like ATPase" evidence="1">
    <location>
        <begin position="138"/>
        <end position="239"/>
    </location>
</feature>
<dbReference type="RefSeq" id="WP_135817881.1">
    <property type="nucleotide sequence ID" value="NZ_SRPG01000114.1"/>
</dbReference>
<dbReference type="InterPro" id="IPR036890">
    <property type="entry name" value="HATPase_C_sf"/>
</dbReference>
<comment type="caution">
    <text evidence="2">The sequence shown here is derived from an EMBL/GenBank/DDBJ whole genome shotgun (WGS) entry which is preliminary data.</text>
</comment>
<name>A0A4Z1C8N0_9RHOB</name>
<dbReference type="Proteomes" id="UP000297972">
    <property type="component" value="Unassembled WGS sequence"/>
</dbReference>
<keyword evidence="3" id="KW-1185">Reference proteome</keyword>
<proteinExistence type="predicted"/>
<keyword evidence="2" id="KW-0067">ATP-binding</keyword>
<dbReference type="EMBL" id="SRPG01000114">
    <property type="protein sequence ID" value="TGN58604.1"/>
    <property type="molecule type" value="Genomic_DNA"/>
</dbReference>
<dbReference type="GO" id="GO:0005524">
    <property type="term" value="F:ATP binding"/>
    <property type="evidence" value="ECO:0007669"/>
    <property type="project" value="UniProtKB-KW"/>
</dbReference>
<dbReference type="InterPro" id="IPR003594">
    <property type="entry name" value="HATPase_dom"/>
</dbReference>
<gene>
    <name evidence="2" type="ORF">E4L95_12400</name>
</gene>
<evidence type="ECO:0000313" key="2">
    <source>
        <dbReference type="EMBL" id="TGN58604.1"/>
    </source>
</evidence>
<dbReference type="SUPFAM" id="SSF55874">
    <property type="entry name" value="ATPase domain of HSP90 chaperone/DNA topoisomerase II/histidine kinase"/>
    <property type="match status" value="1"/>
</dbReference>
<evidence type="ECO:0000259" key="1">
    <source>
        <dbReference type="Pfam" id="PF02518"/>
    </source>
</evidence>
<sequence length="291" mass="32352">MAEVFLRGTLTCASVLQQFSVISLSRLPSKIVFDFNGIRFAEPSGVVQLHNLTKYLSRHQCTVILRNYEHDRAALRFMDDIGFFAEHTGHRVRPWAQPRSTTFRLQEVHQVESNGWINLNFMPWFAHCSGRPVGALGGLRNCLVEVFNNIRDHSSVDVGSIFAQWYPRNKQLKLCVGDFGRGIPANVTAYGAPLSPVESIIRAFTEGFSTGTPRNRGVGLEVLRSTITTGFGGRLKLYSGGGVVHCSPDGLLRPGDEWLGNSGYSGTLYDIEVPTHQIDASEPQLEDDIWN</sequence>
<evidence type="ECO:0000313" key="3">
    <source>
        <dbReference type="Proteomes" id="UP000297972"/>
    </source>
</evidence>
<reference evidence="2 3" key="1">
    <citation type="submission" date="2019-03" db="EMBL/GenBank/DDBJ databases">
        <authorList>
            <person name="Li J."/>
        </authorList>
    </citation>
    <scope>NUCLEOTIDE SEQUENCE [LARGE SCALE GENOMIC DNA]</scope>
    <source>
        <strain evidence="2 3">3058</strain>
    </source>
</reference>
<protein>
    <submittedName>
        <fullName evidence="2">ATP-binding protein</fullName>
    </submittedName>
</protein>